<dbReference type="RefSeq" id="WP_236343713.1">
    <property type="nucleotide sequence ID" value="NZ_CAKMMF010000019.1"/>
</dbReference>
<organism evidence="2 3">
    <name type="scientific">Paenibacillus plantiphilus</name>
    <dbReference type="NCBI Taxonomy" id="2905650"/>
    <lineage>
        <taxon>Bacteria</taxon>
        <taxon>Bacillati</taxon>
        <taxon>Bacillota</taxon>
        <taxon>Bacilli</taxon>
        <taxon>Bacillales</taxon>
        <taxon>Paenibacillaceae</taxon>
        <taxon>Paenibacillus</taxon>
    </lineage>
</organism>
<feature type="domain" description="Phosphodiester glycosidase" evidence="1">
    <location>
        <begin position="177"/>
        <end position="356"/>
    </location>
</feature>
<dbReference type="PANTHER" id="PTHR40446:SF2">
    <property type="entry name" value="N-ACETYLGLUCOSAMINE-1-PHOSPHODIESTER ALPHA-N-ACETYLGLUCOSAMINIDASE"/>
    <property type="match status" value="1"/>
</dbReference>
<protein>
    <recommendedName>
        <fullName evidence="1">Phosphodiester glycosidase domain-containing protein</fullName>
    </recommendedName>
</protein>
<sequence>MITVKQLNRFCLLATAPFVGLMIWMLASTMTISLPQPTYPDPVPNSEIKLVNELNGLLGNLDTAKQRATITAKSIKKSIALYRSTNESMIQIVKIASTQAGRPAKIYDRRITSKIGTPYSQIQSDNITAQLFKITAQNFKGYALKVKLKTDKSMKMVLGKDKVGEAETTLAAVKRYKAIAGVNAGGFADNRGQRYPLSTTMLNGKYVSQFEASYKDLFFVGMNKNMKLIGGKYSSQSQLDKQEPLFGASFVPVLMKSGVPQTIPQKWQVSPKRAPRTVVANYKDNQLLFIVTDGYNENGSSGATLQEMQILLSRFGAIDGYNLDGGGSSSLIFNGRVVNKPSDGRLRPLPTHFLFFK</sequence>
<gene>
    <name evidence="2" type="ORF">PAECIP111893_03380</name>
</gene>
<dbReference type="Pfam" id="PF09992">
    <property type="entry name" value="NAGPA"/>
    <property type="match status" value="1"/>
</dbReference>
<comment type="caution">
    <text evidence="2">The sequence shown here is derived from an EMBL/GenBank/DDBJ whole genome shotgun (WGS) entry which is preliminary data.</text>
</comment>
<dbReference type="EMBL" id="CAKMMF010000019">
    <property type="protein sequence ID" value="CAH1211364.1"/>
    <property type="molecule type" value="Genomic_DNA"/>
</dbReference>
<dbReference type="PANTHER" id="PTHR40446">
    <property type="entry name" value="N-ACETYLGLUCOSAMINE-1-PHOSPHODIESTER ALPHA-N-ACETYLGLUCOSAMINIDASE"/>
    <property type="match status" value="1"/>
</dbReference>
<name>A0ABN8GTD3_9BACL</name>
<accession>A0ABN8GTD3</accession>
<reference evidence="2" key="1">
    <citation type="submission" date="2022-01" db="EMBL/GenBank/DDBJ databases">
        <authorList>
            <person name="Criscuolo A."/>
        </authorList>
    </citation>
    <scope>NUCLEOTIDE SEQUENCE</scope>
    <source>
        <strain evidence="2">CIP111893</strain>
    </source>
</reference>
<dbReference type="Proteomes" id="UP000838686">
    <property type="component" value="Unassembled WGS sequence"/>
</dbReference>
<dbReference type="InterPro" id="IPR018711">
    <property type="entry name" value="NAGPA"/>
</dbReference>
<evidence type="ECO:0000313" key="2">
    <source>
        <dbReference type="EMBL" id="CAH1211364.1"/>
    </source>
</evidence>
<evidence type="ECO:0000259" key="1">
    <source>
        <dbReference type="Pfam" id="PF09992"/>
    </source>
</evidence>
<evidence type="ECO:0000313" key="3">
    <source>
        <dbReference type="Proteomes" id="UP000838686"/>
    </source>
</evidence>
<proteinExistence type="predicted"/>
<keyword evidence="3" id="KW-1185">Reference proteome</keyword>